<dbReference type="KEGG" id="add:HUW48_00815"/>
<organism evidence="1 2">
    <name type="scientific">Adhaeribacter radiodurans</name>
    <dbReference type="NCBI Taxonomy" id="2745197"/>
    <lineage>
        <taxon>Bacteria</taxon>
        <taxon>Pseudomonadati</taxon>
        <taxon>Bacteroidota</taxon>
        <taxon>Cytophagia</taxon>
        <taxon>Cytophagales</taxon>
        <taxon>Hymenobacteraceae</taxon>
        <taxon>Adhaeribacter</taxon>
    </lineage>
</organism>
<accession>A0A7L7L2I3</accession>
<protein>
    <submittedName>
        <fullName evidence="1">Uncharacterized protein</fullName>
    </submittedName>
</protein>
<keyword evidence="2" id="KW-1185">Reference proteome</keyword>
<evidence type="ECO:0000313" key="2">
    <source>
        <dbReference type="Proteomes" id="UP000514509"/>
    </source>
</evidence>
<name>A0A7L7L2I3_9BACT</name>
<reference evidence="1 2" key="1">
    <citation type="submission" date="2020-06" db="EMBL/GenBank/DDBJ databases">
        <authorList>
            <person name="Hwang Y.J."/>
        </authorList>
    </citation>
    <scope>NUCLEOTIDE SEQUENCE [LARGE SCALE GENOMIC DNA]</scope>
    <source>
        <strain evidence="1 2">KUDC8001</strain>
    </source>
</reference>
<dbReference type="AlphaFoldDB" id="A0A7L7L2I3"/>
<dbReference type="EMBL" id="CP055153">
    <property type="protein sequence ID" value="QMU26659.1"/>
    <property type="molecule type" value="Genomic_DNA"/>
</dbReference>
<dbReference type="Proteomes" id="UP000514509">
    <property type="component" value="Chromosome"/>
</dbReference>
<proteinExistence type="predicted"/>
<reference evidence="1 2" key="2">
    <citation type="submission" date="2020-08" db="EMBL/GenBank/DDBJ databases">
        <title>Adhaeribacter dokdonensis sp. nov., isolated from the rhizosphere of Elymus tsukushiensis, a plant native to the Dokdo Islands, Republic of Korea.</title>
        <authorList>
            <person name="Ghim S.Y."/>
        </authorList>
    </citation>
    <scope>NUCLEOTIDE SEQUENCE [LARGE SCALE GENOMIC DNA]</scope>
    <source>
        <strain evidence="1 2">KUDC8001</strain>
    </source>
</reference>
<evidence type="ECO:0000313" key="1">
    <source>
        <dbReference type="EMBL" id="QMU26659.1"/>
    </source>
</evidence>
<sequence length="66" mass="7413">MKAFPNWSLQDPMNLSGLPGRRARLGCSDGRRNLSSLRCGMLLRSTKSLAGPLNPNWKSFTNIFKF</sequence>
<dbReference type="RefSeq" id="WP_182413863.1">
    <property type="nucleotide sequence ID" value="NZ_CP055153.1"/>
</dbReference>
<gene>
    <name evidence="1" type="ORF">HUW48_00815</name>
</gene>